<reference evidence="4" key="1">
    <citation type="journal article" date="2020" name="mSystems">
        <title>Genome- and Community-Level Interaction Insights into Carbon Utilization and Element Cycling Functions of Hydrothermarchaeota in Hydrothermal Sediment.</title>
        <authorList>
            <person name="Zhou Z."/>
            <person name="Liu Y."/>
            <person name="Xu W."/>
            <person name="Pan J."/>
            <person name="Luo Z.H."/>
            <person name="Li M."/>
        </authorList>
    </citation>
    <scope>NUCLEOTIDE SEQUENCE [LARGE SCALE GENOMIC DNA]</scope>
    <source>
        <strain evidence="4">SpSt-500</strain>
    </source>
</reference>
<dbReference type="GO" id="GO:0016020">
    <property type="term" value="C:membrane"/>
    <property type="evidence" value="ECO:0007669"/>
    <property type="project" value="TreeGrafter"/>
</dbReference>
<name>A0A832DM99_9BACT</name>
<evidence type="ECO:0000313" key="4">
    <source>
        <dbReference type="EMBL" id="HGT46762.1"/>
    </source>
</evidence>
<sequence length="224" mass="26286">MKLSKNLEKLLIELKYKYNPPVLLKKIFDEFYWNTTNNKILLTFDDGPIPESTEIILEVLAKHKIKALFFCVGDNVKKYPELAKSILTEGHTIGNHTFNHKILRTLSDQEKIFQIKSFNELLENDFNYKVEYFRPPHGRFQLGTNSLLNEFNLKNVMWSLLTYDYKNNFELVKFAVTNFMKKDSIIVLHDSIKSKNIIIESIEFIVEYAAENKFAFGEPSECLK</sequence>
<dbReference type="EMBL" id="DSVI01000004">
    <property type="protein sequence ID" value="HGT46762.1"/>
    <property type="molecule type" value="Genomic_DNA"/>
</dbReference>
<dbReference type="GO" id="GO:0005975">
    <property type="term" value="P:carbohydrate metabolic process"/>
    <property type="evidence" value="ECO:0007669"/>
    <property type="project" value="InterPro"/>
</dbReference>
<proteinExistence type="predicted"/>
<accession>A0A832DM99</accession>
<keyword evidence="1" id="KW-0479">Metal-binding</keyword>
<dbReference type="GO" id="GO:0046872">
    <property type="term" value="F:metal ion binding"/>
    <property type="evidence" value="ECO:0007669"/>
    <property type="project" value="UniProtKB-KW"/>
</dbReference>
<gene>
    <name evidence="4" type="ORF">ENS56_01865</name>
</gene>
<dbReference type="SUPFAM" id="SSF88713">
    <property type="entry name" value="Glycoside hydrolase/deacetylase"/>
    <property type="match status" value="1"/>
</dbReference>
<feature type="domain" description="NodB homology" evidence="3">
    <location>
        <begin position="38"/>
        <end position="217"/>
    </location>
</feature>
<organism evidence="4">
    <name type="scientific">Ignavibacterium album</name>
    <dbReference type="NCBI Taxonomy" id="591197"/>
    <lineage>
        <taxon>Bacteria</taxon>
        <taxon>Pseudomonadati</taxon>
        <taxon>Ignavibacteriota</taxon>
        <taxon>Ignavibacteria</taxon>
        <taxon>Ignavibacteriales</taxon>
        <taxon>Ignavibacteriaceae</taxon>
        <taxon>Ignavibacterium</taxon>
    </lineage>
</organism>
<dbReference type="InterPro" id="IPR002509">
    <property type="entry name" value="NODB_dom"/>
</dbReference>
<protein>
    <submittedName>
        <fullName evidence="4">Polysaccharide deacetylase family protein</fullName>
    </submittedName>
</protein>
<evidence type="ECO:0000256" key="2">
    <source>
        <dbReference type="ARBA" id="ARBA00022801"/>
    </source>
</evidence>
<dbReference type="PROSITE" id="PS51677">
    <property type="entry name" value="NODB"/>
    <property type="match status" value="1"/>
</dbReference>
<dbReference type="PANTHER" id="PTHR10587">
    <property type="entry name" value="GLYCOSYL TRANSFERASE-RELATED"/>
    <property type="match status" value="1"/>
</dbReference>
<keyword evidence="2" id="KW-0378">Hydrolase</keyword>
<dbReference type="InterPro" id="IPR011330">
    <property type="entry name" value="Glyco_hydro/deAcase_b/a-brl"/>
</dbReference>
<dbReference type="AlphaFoldDB" id="A0A832DM99"/>
<comment type="caution">
    <text evidence="4">The sequence shown here is derived from an EMBL/GenBank/DDBJ whole genome shotgun (WGS) entry which is preliminary data.</text>
</comment>
<dbReference type="InterPro" id="IPR050248">
    <property type="entry name" value="Polysacc_deacetylase_ArnD"/>
</dbReference>
<evidence type="ECO:0000259" key="3">
    <source>
        <dbReference type="PROSITE" id="PS51677"/>
    </source>
</evidence>
<dbReference type="PANTHER" id="PTHR10587:SF133">
    <property type="entry name" value="CHITIN DEACETYLASE 1-RELATED"/>
    <property type="match status" value="1"/>
</dbReference>
<evidence type="ECO:0000256" key="1">
    <source>
        <dbReference type="ARBA" id="ARBA00022723"/>
    </source>
</evidence>
<dbReference type="Gene3D" id="3.20.20.370">
    <property type="entry name" value="Glycoside hydrolase/deacetylase"/>
    <property type="match status" value="1"/>
</dbReference>
<dbReference type="Pfam" id="PF01522">
    <property type="entry name" value="Polysacc_deac_1"/>
    <property type="match status" value="1"/>
</dbReference>
<dbReference type="CDD" id="cd10917">
    <property type="entry name" value="CE4_NodB_like_6s_7s"/>
    <property type="match status" value="1"/>
</dbReference>
<dbReference type="GO" id="GO:0016810">
    <property type="term" value="F:hydrolase activity, acting on carbon-nitrogen (but not peptide) bonds"/>
    <property type="evidence" value="ECO:0007669"/>
    <property type="project" value="InterPro"/>
</dbReference>